<dbReference type="EMBL" id="LLZZ01000107">
    <property type="protein sequence ID" value="KTB07564.1"/>
    <property type="molecule type" value="Genomic_DNA"/>
</dbReference>
<dbReference type="PANTHER" id="PTHR47357">
    <property type="entry name" value="COP1-INTERACTIVE PROTEIN 1"/>
    <property type="match status" value="1"/>
</dbReference>
<keyword evidence="3" id="KW-0472">Membrane</keyword>
<accession>A0A0W0D6X0</accession>
<feature type="region of interest" description="Disordered" evidence="2">
    <location>
        <begin position="271"/>
        <end position="356"/>
    </location>
</feature>
<comment type="caution">
    <text evidence="4">The sequence shown here is derived from an EMBL/GenBank/DDBJ whole genome shotgun (WGS) entry which is preliminary data.</text>
</comment>
<dbReference type="VEuPathDB" id="FungiDB:GWK60_G02827"/>
<keyword evidence="3" id="KW-0812">Transmembrane</keyword>
<dbReference type="Proteomes" id="UP000054886">
    <property type="component" value="Unassembled WGS sequence"/>
</dbReference>
<feature type="transmembrane region" description="Helical" evidence="3">
    <location>
        <begin position="179"/>
        <end position="199"/>
    </location>
</feature>
<feature type="transmembrane region" description="Helical" evidence="3">
    <location>
        <begin position="27"/>
        <end position="51"/>
    </location>
</feature>
<evidence type="ECO:0000313" key="5">
    <source>
        <dbReference type="Proteomes" id="UP000054886"/>
    </source>
</evidence>
<feature type="compositionally biased region" description="Polar residues" evidence="2">
    <location>
        <begin position="325"/>
        <end position="356"/>
    </location>
</feature>
<dbReference type="VEuPathDB" id="FungiDB:B1J91_G02959g"/>
<feature type="coiled-coil region" evidence="1">
    <location>
        <begin position="715"/>
        <end position="879"/>
    </location>
</feature>
<dbReference type="GO" id="GO:0005856">
    <property type="term" value="C:cytoskeleton"/>
    <property type="evidence" value="ECO:0007669"/>
    <property type="project" value="TreeGrafter"/>
</dbReference>
<evidence type="ECO:0000313" key="4">
    <source>
        <dbReference type="EMBL" id="KTB07564.1"/>
    </source>
</evidence>
<dbReference type="VEuPathDB" id="FungiDB:CAGL0G02959g"/>
<reference evidence="4 5" key="1">
    <citation type="submission" date="2015-10" db="EMBL/GenBank/DDBJ databases">
        <title>Draft genomes sequences of Candida glabrata isolates 1A, 1B, 2A, 2B, 3A and 3B.</title>
        <authorList>
            <person name="Haavelsrud O.E."/>
            <person name="Gaustad P."/>
        </authorList>
    </citation>
    <scope>NUCLEOTIDE SEQUENCE [LARGE SCALE GENOMIC DNA]</scope>
    <source>
        <strain evidence="4">910700640</strain>
    </source>
</reference>
<evidence type="ECO:0000256" key="2">
    <source>
        <dbReference type="SAM" id="MobiDB-lite"/>
    </source>
</evidence>
<organism evidence="4 5">
    <name type="scientific">Candida glabrata</name>
    <name type="common">Yeast</name>
    <name type="synonym">Torulopsis glabrata</name>
    <dbReference type="NCBI Taxonomy" id="5478"/>
    <lineage>
        <taxon>Eukaryota</taxon>
        <taxon>Fungi</taxon>
        <taxon>Dikarya</taxon>
        <taxon>Ascomycota</taxon>
        <taxon>Saccharomycotina</taxon>
        <taxon>Saccharomycetes</taxon>
        <taxon>Saccharomycetales</taxon>
        <taxon>Saccharomycetaceae</taxon>
        <taxon>Nakaseomyces</taxon>
    </lineage>
</organism>
<keyword evidence="3" id="KW-1133">Transmembrane helix</keyword>
<evidence type="ECO:0000256" key="3">
    <source>
        <dbReference type="SAM" id="Phobius"/>
    </source>
</evidence>
<dbReference type="PhylomeDB" id="A0A0W0D6X0"/>
<dbReference type="GO" id="GO:0005200">
    <property type="term" value="F:structural constituent of cytoskeleton"/>
    <property type="evidence" value="ECO:0007669"/>
    <property type="project" value="TreeGrafter"/>
</dbReference>
<keyword evidence="1" id="KW-0175">Coiled coil</keyword>
<name>A0A0W0D6X0_CANGB</name>
<dbReference type="PANTHER" id="PTHR47357:SF1">
    <property type="entry name" value="SPINDLE POLE BODY COMPONENT 110"/>
    <property type="match status" value="1"/>
</dbReference>
<dbReference type="AlphaFoldDB" id="A0A0W0D6X0"/>
<evidence type="ECO:0000256" key="1">
    <source>
        <dbReference type="SAM" id="Coils"/>
    </source>
</evidence>
<dbReference type="VEuPathDB" id="FungiDB:GVI51_G02827"/>
<feature type="compositionally biased region" description="Polar residues" evidence="2">
    <location>
        <begin position="272"/>
        <end position="314"/>
    </location>
</feature>
<protein>
    <submittedName>
        <fullName evidence="4">Protein NNF2</fullName>
    </submittedName>
</protein>
<proteinExistence type="predicted"/>
<feature type="transmembrane region" description="Helical" evidence="3">
    <location>
        <begin position="146"/>
        <end position="173"/>
    </location>
</feature>
<feature type="transmembrane region" description="Helical" evidence="3">
    <location>
        <begin position="239"/>
        <end position="258"/>
    </location>
</feature>
<feature type="transmembrane region" description="Helical" evidence="3">
    <location>
        <begin position="114"/>
        <end position="134"/>
    </location>
</feature>
<gene>
    <name evidence="4" type="ORF">AO440_001607</name>
</gene>
<sequence>MVSQRTKRNPDVEVLSFARNHRFKDTLALFLVFLSFNHVMLFLLLVVFIVATRFKNALANSFILFFLSKKPSPDIQVVSNSAKNKKRYVTPPTLYKLLAMKNIPFIGTLHDNSILRPVPLIVIEYLFVTILRIYGGNYFTDPIEYFAIGIVASFLINDPNTCLTHAMICSVLYSLSKHFFYSVLPLVFGKGIMGFILSFKSSGHRGQLIRQYLLRNSAILRLFDNLCGKVNSTDSSLSLYIDEICFYLSFHIIFYLIGRRYFMPVPIPESDLPSSLRTSTDTRLPSSGNQKTQSSSTHKNNTSETRNNTQVRNRSNSHAKHGRNVSMSTNRTQHQSTAINGHSHASNLPTTQANVSDTKSINASDSYIINAISNNLRTLRQTPFFSNLVSKYNVFEPDIVSPERSNSLAMPTNVDYKDVKKNESNSASNLEGLRNEFYQLKVDFSQTTDERNLDTDITPTSNIENFIRQLFEKKKSYIIPPLWSMFLTVKTANLERKYLEKKSEDVLTPISSRDTDNDAKESNDIDMLDIDTKLAIAELSDNGIKKSVFDEGTGQENLAMIIQSSSDDYNQLNLVSMKDNIFNRQENDYKVCIANIGCNSITFHIENLFEGELIVLVNGVIWSEVSCSLIMEHEGEELAVVNGLVPSCSYDIQFVNRLNQTQDHLMSDIVVRTASGNSGDFNGNFGSVDFTFPSYYHRKFLSPLLTLKHSVLTTNTNLAEERMKLKKSKKEISKKITSLKQEIDHFRSKIENNATNEEKNASKVESLKIALQQSNSTILAWEEELKQLSEKQIEVEEKYLIQKDLHLRKQLEFSKEEEKLKALVKVKKENVERLQEEVQQLTGKLEKLNARNSKVSKEVEQQNKAIDDFINQLAKAIEKNRQSWEQQQSLKYNEYELVVKALQQDIARFESGNTDQNR</sequence>